<dbReference type="InterPro" id="IPR010998">
    <property type="entry name" value="Integrase_recombinase_N"/>
</dbReference>
<dbReference type="InterPro" id="IPR011010">
    <property type="entry name" value="DNA_brk_join_enz"/>
</dbReference>
<dbReference type="GO" id="GO:0015074">
    <property type="term" value="P:DNA integration"/>
    <property type="evidence" value="ECO:0007669"/>
    <property type="project" value="InterPro"/>
</dbReference>
<dbReference type="InterPro" id="IPR002104">
    <property type="entry name" value="Integrase_catalytic"/>
</dbReference>
<evidence type="ECO:0000256" key="1">
    <source>
        <dbReference type="ARBA" id="ARBA00008857"/>
    </source>
</evidence>
<evidence type="ECO:0000256" key="2">
    <source>
        <dbReference type="ARBA" id="ARBA00023125"/>
    </source>
</evidence>
<dbReference type="Gene3D" id="1.10.150.130">
    <property type="match status" value="1"/>
</dbReference>
<feature type="domain" description="Tyr recombinase" evidence="4">
    <location>
        <begin position="191"/>
        <end position="387"/>
    </location>
</feature>
<keyword evidence="3" id="KW-0233">DNA recombination</keyword>
<evidence type="ECO:0000313" key="5">
    <source>
        <dbReference type="EMBL" id="TDK84755.1"/>
    </source>
</evidence>
<dbReference type="EMBL" id="SDLO01000032">
    <property type="protein sequence ID" value="TDK84755.1"/>
    <property type="molecule type" value="Genomic_DNA"/>
</dbReference>
<proteinExistence type="inferred from homology"/>
<reference evidence="5 6" key="1">
    <citation type="submission" date="2019-01" db="EMBL/GenBank/DDBJ databases">
        <title>High-quality-draft genome sequences of five non-tuberculosis mycobacteriaceae isolated from a nosocomial environment.</title>
        <authorList>
            <person name="Tiago I."/>
            <person name="Alarico S."/>
            <person name="Pereira S.G."/>
            <person name="Coelho C."/>
            <person name="Maranha A."/>
            <person name="Empadinhas N."/>
        </authorList>
    </citation>
    <scope>NUCLEOTIDE SEQUENCE [LARGE SCALE GENOMIC DNA]</scope>
    <source>
        <strain evidence="5 6">24AIII</strain>
    </source>
</reference>
<organism evidence="5 6">
    <name type="scientific">Mycolicibacterium mucogenicum</name>
    <name type="common">Mycobacterium mucogenicum</name>
    <dbReference type="NCBI Taxonomy" id="56689"/>
    <lineage>
        <taxon>Bacteria</taxon>
        <taxon>Bacillati</taxon>
        <taxon>Actinomycetota</taxon>
        <taxon>Actinomycetes</taxon>
        <taxon>Mycobacteriales</taxon>
        <taxon>Mycobacteriaceae</taxon>
        <taxon>Mycolicibacterium</taxon>
    </lineage>
</organism>
<dbReference type="Gene3D" id="1.10.443.10">
    <property type="entry name" value="Intergrase catalytic core"/>
    <property type="match status" value="1"/>
</dbReference>
<evidence type="ECO:0000259" key="4">
    <source>
        <dbReference type="PROSITE" id="PS51898"/>
    </source>
</evidence>
<dbReference type="GO" id="GO:0006310">
    <property type="term" value="P:DNA recombination"/>
    <property type="evidence" value="ECO:0007669"/>
    <property type="project" value="UniProtKB-KW"/>
</dbReference>
<dbReference type="InterPro" id="IPR050090">
    <property type="entry name" value="Tyrosine_recombinase_XerCD"/>
</dbReference>
<sequence>MSRQRQQLPPQIKKVEVLDRSTGKPVVRYRVKVDVGANPVDGKRQQAKRHCRTEADARRVLAELQGKAQAGTYVSPSKITVEEVCANYLGGRHNLRASSLAKFEYDLAPLRERHGELPVQKLTKKHIDQLVTDLVAGGTKTAKGRTRRPWSPVAVNKTISSIDQVLADALIQKIVTTNVAASVARVSAAHKDVDTFTAAEVQRLRKHFATNRLGHAWELALYGLRRGEIAGLRWADINFTAKTLLVANNRVSAGGVTVENDPKSEASRRELPLPDRLARVLKAAKKRLAAERLAIGEHYGTGDYVVCNEAGEPYNPAVLSRYWANAVKAAGVRHIKLHGGRHTAATLMHLDGVPVAVIAAWIGHSDPTLTLRVYAHSQADALKSAGAALDRPNKSSV</sequence>
<evidence type="ECO:0000313" key="6">
    <source>
        <dbReference type="Proteomes" id="UP000294929"/>
    </source>
</evidence>
<dbReference type="PANTHER" id="PTHR30349">
    <property type="entry name" value="PHAGE INTEGRASE-RELATED"/>
    <property type="match status" value="1"/>
</dbReference>
<dbReference type="AlphaFoldDB" id="A0A4R5W9U5"/>
<protein>
    <submittedName>
        <fullName evidence="5">Site-specific integrase</fullName>
    </submittedName>
</protein>
<name>A0A4R5W9U5_MYCMU</name>
<evidence type="ECO:0000256" key="3">
    <source>
        <dbReference type="ARBA" id="ARBA00023172"/>
    </source>
</evidence>
<dbReference type="GO" id="GO:0003677">
    <property type="term" value="F:DNA binding"/>
    <property type="evidence" value="ECO:0007669"/>
    <property type="project" value="UniProtKB-KW"/>
</dbReference>
<keyword evidence="2" id="KW-0238">DNA-binding</keyword>
<dbReference type="PROSITE" id="PS51898">
    <property type="entry name" value="TYR_RECOMBINASE"/>
    <property type="match status" value="1"/>
</dbReference>
<comment type="similarity">
    <text evidence="1">Belongs to the 'phage' integrase family.</text>
</comment>
<accession>A0A4R5W9U5</accession>
<dbReference type="Proteomes" id="UP000294929">
    <property type="component" value="Unassembled WGS sequence"/>
</dbReference>
<dbReference type="Pfam" id="PF00589">
    <property type="entry name" value="Phage_integrase"/>
    <property type="match status" value="1"/>
</dbReference>
<dbReference type="SUPFAM" id="SSF56349">
    <property type="entry name" value="DNA breaking-rejoining enzymes"/>
    <property type="match status" value="1"/>
</dbReference>
<dbReference type="PANTHER" id="PTHR30349:SF64">
    <property type="entry name" value="PROPHAGE INTEGRASE INTD-RELATED"/>
    <property type="match status" value="1"/>
</dbReference>
<dbReference type="CDD" id="cd01189">
    <property type="entry name" value="INT_ICEBs1_C_like"/>
    <property type="match status" value="1"/>
</dbReference>
<gene>
    <name evidence="5" type="ORF">EUA03_24885</name>
</gene>
<dbReference type="InterPro" id="IPR013762">
    <property type="entry name" value="Integrase-like_cat_sf"/>
</dbReference>
<comment type="caution">
    <text evidence="5">The sequence shown here is derived from an EMBL/GenBank/DDBJ whole genome shotgun (WGS) entry which is preliminary data.</text>
</comment>